<feature type="domain" description="Protein kinase" evidence="1">
    <location>
        <begin position="1"/>
        <end position="285"/>
    </location>
</feature>
<dbReference type="Pfam" id="PF07714">
    <property type="entry name" value="PK_Tyr_Ser-Thr"/>
    <property type="match status" value="1"/>
</dbReference>
<accession>A0A9W4WZ06</accession>
<dbReference type="InterPro" id="IPR051681">
    <property type="entry name" value="Ser/Thr_Kinases-Pseudokinases"/>
</dbReference>
<dbReference type="EMBL" id="CAMKVN010002865">
    <property type="protein sequence ID" value="CAI2182895.1"/>
    <property type="molecule type" value="Genomic_DNA"/>
</dbReference>
<dbReference type="GO" id="GO:0004674">
    <property type="term" value="F:protein serine/threonine kinase activity"/>
    <property type="evidence" value="ECO:0007669"/>
    <property type="project" value="TreeGrafter"/>
</dbReference>
<dbReference type="Proteomes" id="UP001153678">
    <property type="component" value="Unassembled WGS sequence"/>
</dbReference>
<dbReference type="GO" id="GO:0005524">
    <property type="term" value="F:ATP binding"/>
    <property type="evidence" value="ECO:0007669"/>
    <property type="project" value="InterPro"/>
</dbReference>
<dbReference type="Gene3D" id="1.10.510.10">
    <property type="entry name" value="Transferase(Phosphotransferase) domain 1"/>
    <property type="match status" value="1"/>
</dbReference>
<proteinExistence type="predicted"/>
<keyword evidence="3" id="KW-1185">Reference proteome</keyword>
<dbReference type="InterPro" id="IPR011009">
    <property type="entry name" value="Kinase-like_dom_sf"/>
</dbReference>
<dbReference type="PROSITE" id="PS50011">
    <property type="entry name" value="PROTEIN_KINASE_DOM"/>
    <property type="match status" value="1"/>
</dbReference>
<organism evidence="2 3">
    <name type="scientific">Funneliformis geosporum</name>
    <dbReference type="NCBI Taxonomy" id="1117311"/>
    <lineage>
        <taxon>Eukaryota</taxon>
        <taxon>Fungi</taxon>
        <taxon>Fungi incertae sedis</taxon>
        <taxon>Mucoromycota</taxon>
        <taxon>Glomeromycotina</taxon>
        <taxon>Glomeromycetes</taxon>
        <taxon>Glomerales</taxon>
        <taxon>Glomeraceae</taxon>
        <taxon>Funneliformis</taxon>
    </lineage>
</organism>
<gene>
    <name evidence="2" type="ORF">FWILDA_LOCUS10806</name>
</gene>
<sequence>MDMRNCVHCRILIWSYGSHSLSNEGPSMETSFNSGNRCLDEYLRKSKFFQIGEYVNNIDKDFNPSDIYEFIHKRVSPKSIIKVIPSSQITKSIKIAQGGFGVIYRATWTDEKYRHRKSDKIVAVKRIINSQNSIGELEIIHNADFVHRDLHSANVLFVKSNYSKNQWQIGDLGLLKPANDILPEDTIYGVMPYIAPEIFRKFKYSKASDIYSMGMIMWEFTTGCRAFDYVEHNSKLILDIINGLRPGITEDTPELFADLMENCWEPNPLKRPSITEICKTLSHWHSEKIYSEIFNRAEIRRHELMNLKKLGPEYAEKPHSEAIYTSRSFSLLRVDRTLNYSNLSI</sequence>
<dbReference type="InterPro" id="IPR000719">
    <property type="entry name" value="Prot_kinase_dom"/>
</dbReference>
<reference evidence="2" key="1">
    <citation type="submission" date="2022-08" db="EMBL/GenBank/DDBJ databases">
        <authorList>
            <person name="Kallberg Y."/>
            <person name="Tangrot J."/>
            <person name="Rosling A."/>
        </authorList>
    </citation>
    <scope>NUCLEOTIDE SEQUENCE</scope>
    <source>
        <strain evidence="2">Wild A</strain>
    </source>
</reference>
<dbReference type="InterPro" id="IPR001245">
    <property type="entry name" value="Ser-Thr/Tyr_kinase_cat_dom"/>
</dbReference>
<protein>
    <submittedName>
        <fullName evidence="2">5398_t:CDS:1</fullName>
    </submittedName>
</protein>
<evidence type="ECO:0000313" key="2">
    <source>
        <dbReference type="EMBL" id="CAI2182895.1"/>
    </source>
</evidence>
<evidence type="ECO:0000313" key="3">
    <source>
        <dbReference type="Proteomes" id="UP001153678"/>
    </source>
</evidence>
<name>A0A9W4WZ06_9GLOM</name>
<evidence type="ECO:0000259" key="1">
    <source>
        <dbReference type="PROSITE" id="PS50011"/>
    </source>
</evidence>
<comment type="caution">
    <text evidence="2">The sequence shown here is derived from an EMBL/GenBank/DDBJ whole genome shotgun (WGS) entry which is preliminary data.</text>
</comment>
<dbReference type="PANTHER" id="PTHR44329">
    <property type="entry name" value="SERINE/THREONINE-PROTEIN KINASE TNNI3K-RELATED"/>
    <property type="match status" value="1"/>
</dbReference>
<dbReference type="OrthoDB" id="538607at2759"/>
<dbReference type="SUPFAM" id="SSF56112">
    <property type="entry name" value="Protein kinase-like (PK-like)"/>
    <property type="match status" value="1"/>
</dbReference>
<dbReference type="AlphaFoldDB" id="A0A9W4WZ06"/>